<keyword evidence="7 9" id="KW-1133">Transmembrane helix</keyword>
<keyword evidence="13" id="KW-1185">Reference proteome</keyword>
<keyword evidence="8 9" id="KW-0472">Membrane</keyword>
<keyword evidence="6 9" id="KW-0812">Transmembrane</keyword>
<dbReference type="AlphaFoldDB" id="A0AAN0RLF9"/>
<accession>A0AAN0RLF9</accession>
<protein>
    <recommendedName>
        <fullName evidence="9">Membrane fusion protein (MFP) family protein</fullName>
    </recommendedName>
</protein>
<dbReference type="GO" id="GO:0015031">
    <property type="term" value="P:protein transport"/>
    <property type="evidence" value="ECO:0007669"/>
    <property type="project" value="InterPro"/>
</dbReference>
<evidence type="ECO:0000256" key="9">
    <source>
        <dbReference type="RuleBase" id="RU365093"/>
    </source>
</evidence>
<dbReference type="PRINTS" id="PR01490">
    <property type="entry name" value="RTXTOXIND"/>
</dbReference>
<keyword evidence="3 9" id="KW-0813">Transport</keyword>
<dbReference type="Gene3D" id="2.40.50.100">
    <property type="match status" value="1"/>
</dbReference>
<dbReference type="Gene3D" id="2.40.30.170">
    <property type="match status" value="1"/>
</dbReference>
<dbReference type="InterPro" id="IPR010129">
    <property type="entry name" value="T1SS_HlyD"/>
</dbReference>
<evidence type="ECO:0000256" key="3">
    <source>
        <dbReference type="ARBA" id="ARBA00022448"/>
    </source>
</evidence>
<dbReference type="NCBIfam" id="TIGR01843">
    <property type="entry name" value="type_I_hlyD"/>
    <property type="match status" value="1"/>
</dbReference>
<dbReference type="InterPro" id="IPR058781">
    <property type="entry name" value="HH_AprE-like"/>
</dbReference>
<evidence type="ECO:0000256" key="7">
    <source>
        <dbReference type="ARBA" id="ARBA00022989"/>
    </source>
</evidence>
<dbReference type="RefSeq" id="WP_044050764.1">
    <property type="nucleotide sequence ID" value="NZ_CP003984.1"/>
</dbReference>
<keyword evidence="5 9" id="KW-0997">Cell inner membrane</keyword>
<evidence type="ECO:0000256" key="2">
    <source>
        <dbReference type="ARBA" id="ARBA00009477"/>
    </source>
</evidence>
<dbReference type="PANTHER" id="PTHR30386:SF26">
    <property type="entry name" value="TRANSPORT PROTEIN COMB"/>
    <property type="match status" value="1"/>
</dbReference>
<name>A0AAN0RLF9_9RHOB</name>
<proteinExistence type="inferred from homology"/>
<comment type="similarity">
    <text evidence="2 9">Belongs to the membrane fusion protein (MFP) (TC 8.A.1) family.</text>
</comment>
<dbReference type="InterPro" id="IPR050739">
    <property type="entry name" value="MFP"/>
</dbReference>
<evidence type="ECO:0000256" key="6">
    <source>
        <dbReference type="ARBA" id="ARBA00022692"/>
    </source>
</evidence>
<evidence type="ECO:0000259" key="10">
    <source>
        <dbReference type="Pfam" id="PF25994"/>
    </source>
</evidence>
<evidence type="ECO:0000313" key="13">
    <source>
        <dbReference type="Proteomes" id="UP000028680"/>
    </source>
</evidence>
<sequence>MAKSKFEKLSREMEEREGFGNSLIIFVIAALIVSVLGWASIAELDNVTRGDGKIVSTTQNQMVQSSESGVILSRSVDENALVQTDDVLYEINPIELQSELDKLQQRAATLFVRELRLQAESRGLEFAPDASMMAQSKDTAATEEALHLAKRKELSGLMSILKLQKIQREQDLTASQQALETSRNMLGLIKDEITIIDPLVRQNIMPETRLLELRRDEQRMSGEIQAGVARVAIAQSAILEVENEISNGLDSYKRRALEELNTVVAELSEVNTLVPALQERVKRTVIRAPVDGIVNRINFQTVGAYVRAGDVILEIVPTGEALKLEAQIDPKDISSIRMNDFVRIRLSAYDSSKYGAIDGYVTSISPDAITDTSGGASRSYYLLDISIDSGITLETGEEVVLLPGMTATVDVVSGKRTVLDYIWQPVSKVKELALRD</sequence>
<dbReference type="InterPro" id="IPR058982">
    <property type="entry name" value="Beta-barrel_AprE"/>
</dbReference>
<evidence type="ECO:0000259" key="11">
    <source>
        <dbReference type="Pfam" id="PF26002"/>
    </source>
</evidence>
<keyword evidence="4 9" id="KW-1003">Cell membrane</keyword>
<evidence type="ECO:0000256" key="1">
    <source>
        <dbReference type="ARBA" id="ARBA00004377"/>
    </source>
</evidence>
<comment type="subcellular location">
    <subcellularLocation>
        <location evidence="1 9">Cell inner membrane</location>
        <topology evidence="1 9">Single-pass membrane protein</topology>
    </subcellularLocation>
</comment>
<feature type="domain" description="AprE-like beta-barrel" evidence="11">
    <location>
        <begin position="323"/>
        <end position="413"/>
    </location>
</feature>
<reference evidence="12 13" key="1">
    <citation type="journal article" date="2014" name="ISME J.">
        <title>Adaptation of an abundant Roseobacter RCA organism to pelagic systems revealed by genomic and transcriptomic analyses.</title>
        <authorList>
            <person name="Voget S."/>
            <person name="Wemheuer B."/>
            <person name="Brinkhoff T."/>
            <person name="Vollmers J."/>
            <person name="Dietrich S."/>
            <person name="Giebel H.A."/>
            <person name="Beardsley C."/>
            <person name="Sardemann C."/>
            <person name="Bakenhus I."/>
            <person name="Billerbeck S."/>
            <person name="Daniel R."/>
            <person name="Simon M."/>
        </authorList>
    </citation>
    <scope>NUCLEOTIDE SEQUENCE [LARGE SCALE GENOMIC DNA]</scope>
    <source>
        <strain evidence="12 13">RCA23</strain>
    </source>
</reference>
<feature type="domain" description="AprE-like long alpha-helical hairpin" evidence="10">
    <location>
        <begin position="97"/>
        <end position="278"/>
    </location>
</feature>
<evidence type="ECO:0000256" key="8">
    <source>
        <dbReference type="ARBA" id="ARBA00023136"/>
    </source>
</evidence>
<feature type="transmembrane region" description="Helical" evidence="9">
    <location>
        <begin position="21"/>
        <end position="41"/>
    </location>
</feature>
<dbReference type="Pfam" id="PF25994">
    <property type="entry name" value="HH_AprE"/>
    <property type="match status" value="1"/>
</dbReference>
<evidence type="ECO:0000256" key="4">
    <source>
        <dbReference type="ARBA" id="ARBA00022475"/>
    </source>
</evidence>
<dbReference type="Pfam" id="PF26002">
    <property type="entry name" value="Beta-barrel_AprE"/>
    <property type="match status" value="1"/>
</dbReference>
<dbReference type="GO" id="GO:0005886">
    <property type="term" value="C:plasma membrane"/>
    <property type="evidence" value="ECO:0007669"/>
    <property type="project" value="UniProtKB-SubCell"/>
</dbReference>
<evidence type="ECO:0000313" key="12">
    <source>
        <dbReference type="EMBL" id="AII88174.1"/>
    </source>
</evidence>
<gene>
    <name evidence="12" type="ORF">RCA23_c26580</name>
</gene>
<dbReference type="KEGG" id="ptp:RCA23_c26580"/>
<dbReference type="PANTHER" id="PTHR30386">
    <property type="entry name" value="MEMBRANE FUSION SUBUNIT OF EMRAB-TOLC MULTIDRUG EFFLUX PUMP"/>
    <property type="match status" value="1"/>
</dbReference>
<evidence type="ECO:0000256" key="5">
    <source>
        <dbReference type="ARBA" id="ARBA00022519"/>
    </source>
</evidence>
<dbReference type="EMBL" id="CP003984">
    <property type="protein sequence ID" value="AII88174.1"/>
    <property type="molecule type" value="Genomic_DNA"/>
</dbReference>
<dbReference type="Proteomes" id="UP000028680">
    <property type="component" value="Chromosome"/>
</dbReference>
<organism evidence="12 13">
    <name type="scientific">Planktomarina temperata RCA23</name>
    <dbReference type="NCBI Taxonomy" id="666509"/>
    <lineage>
        <taxon>Bacteria</taxon>
        <taxon>Pseudomonadati</taxon>
        <taxon>Pseudomonadota</taxon>
        <taxon>Alphaproteobacteria</taxon>
        <taxon>Rhodobacterales</taxon>
        <taxon>Paracoccaceae</taxon>
        <taxon>Planktomarina</taxon>
    </lineage>
</organism>